<dbReference type="Pfam" id="PF07843">
    <property type="entry name" value="DUF1634"/>
    <property type="match status" value="1"/>
</dbReference>
<keyword evidence="1" id="KW-1133">Transmembrane helix</keyword>
<dbReference type="InterPro" id="IPR012861">
    <property type="entry name" value="DUF1634"/>
</dbReference>
<evidence type="ECO:0008006" key="4">
    <source>
        <dbReference type="Google" id="ProtNLM"/>
    </source>
</evidence>
<reference evidence="3" key="1">
    <citation type="submission" date="2008-04" db="EMBL/GenBank/DDBJ databases">
        <title>Complete sequence of chromosome of Nostoc punctiforme ATCC 29133.</title>
        <authorList>
            <consortium name="US DOE Joint Genome Institute"/>
            <person name="Copeland A."/>
            <person name="Lucas S."/>
            <person name="Lapidus A."/>
            <person name="Glavina del Rio T."/>
            <person name="Dalin E."/>
            <person name="Tice H."/>
            <person name="Pitluck S."/>
            <person name="Chain P."/>
            <person name="Malfatti S."/>
            <person name="Shin M."/>
            <person name="Vergez L."/>
            <person name="Schmutz J."/>
            <person name="Larimer F."/>
            <person name="Land M."/>
            <person name="Hauser L."/>
            <person name="Kyrpides N."/>
            <person name="Kim E."/>
            <person name="Meeks J.C."/>
            <person name="Elhai J."/>
            <person name="Campbell E.L."/>
            <person name="Thiel T."/>
            <person name="Longmire J."/>
            <person name="Potts M."/>
            <person name="Atlas R."/>
        </authorList>
    </citation>
    <scope>NUCLEOTIDE SEQUENCE [LARGE SCALE GENOMIC DNA]</scope>
    <source>
        <strain evidence="3">ATCC 29133 / PCC 73102</strain>
    </source>
</reference>
<dbReference type="STRING" id="63737.Npun_R3058"/>
<feature type="transmembrane region" description="Helical" evidence="1">
    <location>
        <begin position="20"/>
        <end position="41"/>
    </location>
</feature>
<dbReference type="HOGENOM" id="CLU_140339_0_0_3"/>
<dbReference type="KEGG" id="npu:Npun_R3058"/>
<dbReference type="OrthoDB" id="511496at2"/>
<sequence>MVLNRRTKFEQRFEQFIGNLLRVGVILASVLVLTGGILYLIRHGTEVPNYQFFRGEPAEFRTPAGVKTSILSGRNRGIIQLGLLLLIATPVMRVVFSLLAFVRLKDYTYVIVTLIVLAGLIYSLIGKYS</sequence>
<organism evidence="2 3">
    <name type="scientific">Nostoc punctiforme (strain ATCC 29133 / PCC 73102)</name>
    <dbReference type="NCBI Taxonomy" id="63737"/>
    <lineage>
        <taxon>Bacteria</taxon>
        <taxon>Bacillati</taxon>
        <taxon>Cyanobacteriota</taxon>
        <taxon>Cyanophyceae</taxon>
        <taxon>Nostocales</taxon>
        <taxon>Nostocaceae</taxon>
        <taxon>Nostoc</taxon>
    </lineage>
</organism>
<accession>B2IXM5</accession>
<keyword evidence="1" id="KW-0812">Transmembrane</keyword>
<proteinExistence type="predicted"/>
<protein>
    <recommendedName>
        <fullName evidence="4">DUF1634 domain-containing protein</fullName>
    </recommendedName>
</protein>
<reference evidence="2 3" key="2">
    <citation type="journal article" date="2013" name="Plant Physiol.">
        <title>A Nostoc punctiforme Sugar Transporter Necessary to Establish a Cyanobacterium-Plant Symbiosis.</title>
        <authorList>
            <person name="Ekman M."/>
            <person name="Picossi S."/>
            <person name="Campbell E.L."/>
            <person name="Meeks J.C."/>
            <person name="Flores E."/>
        </authorList>
    </citation>
    <scope>NUCLEOTIDE SEQUENCE [LARGE SCALE GENOMIC DNA]</scope>
    <source>
        <strain evidence="3">ATCC 29133 / PCC 73102</strain>
    </source>
</reference>
<dbReference type="RefSeq" id="WP_012409539.1">
    <property type="nucleotide sequence ID" value="NC_010628.1"/>
</dbReference>
<dbReference type="PhylomeDB" id="B2IXM5"/>
<keyword evidence="3" id="KW-1185">Reference proteome</keyword>
<evidence type="ECO:0000256" key="1">
    <source>
        <dbReference type="SAM" id="Phobius"/>
    </source>
</evidence>
<keyword evidence="1" id="KW-0472">Membrane</keyword>
<dbReference type="EMBL" id="CP001037">
    <property type="protein sequence ID" value="ACC81553.1"/>
    <property type="molecule type" value="Genomic_DNA"/>
</dbReference>
<feature type="transmembrane region" description="Helical" evidence="1">
    <location>
        <begin position="107"/>
        <end position="125"/>
    </location>
</feature>
<gene>
    <name evidence="2" type="ordered locus">Npun_R3058</name>
</gene>
<dbReference type="AlphaFoldDB" id="B2IXM5"/>
<name>B2IXM5_NOSP7</name>
<dbReference type="Proteomes" id="UP000001191">
    <property type="component" value="Chromosome"/>
</dbReference>
<evidence type="ECO:0000313" key="3">
    <source>
        <dbReference type="Proteomes" id="UP000001191"/>
    </source>
</evidence>
<feature type="transmembrane region" description="Helical" evidence="1">
    <location>
        <begin position="81"/>
        <end position="101"/>
    </location>
</feature>
<dbReference type="EnsemblBacteria" id="ACC81553">
    <property type="protein sequence ID" value="ACC81553"/>
    <property type="gene ID" value="Npun_R3058"/>
</dbReference>
<evidence type="ECO:0000313" key="2">
    <source>
        <dbReference type="EMBL" id="ACC81553.1"/>
    </source>
</evidence>
<dbReference type="eggNOG" id="COG4272">
    <property type="taxonomic scope" value="Bacteria"/>
</dbReference>